<dbReference type="InterPro" id="IPR051484">
    <property type="entry name" value="Tensin_PTEN_phosphatase"/>
</dbReference>
<reference evidence="1 2" key="1">
    <citation type="journal article" date="2021" name="BMC Biol.">
        <title>Horizontally acquired antibacterial genes associated with adaptive radiation of ladybird beetles.</title>
        <authorList>
            <person name="Li H.S."/>
            <person name="Tang X.F."/>
            <person name="Huang Y.H."/>
            <person name="Xu Z.Y."/>
            <person name="Chen M.L."/>
            <person name="Du X.Y."/>
            <person name="Qiu B.Y."/>
            <person name="Chen P.T."/>
            <person name="Zhang W."/>
            <person name="Slipinski A."/>
            <person name="Escalona H.E."/>
            <person name="Waterhouse R.M."/>
            <person name="Zwick A."/>
            <person name="Pang H."/>
        </authorList>
    </citation>
    <scope>NUCLEOTIDE SEQUENCE [LARGE SCALE GENOMIC DNA]</scope>
    <source>
        <strain evidence="1">SYSU2018</strain>
    </source>
</reference>
<dbReference type="InterPro" id="IPR029021">
    <property type="entry name" value="Prot-tyrosine_phosphatase-like"/>
</dbReference>
<evidence type="ECO:0000313" key="2">
    <source>
        <dbReference type="Proteomes" id="UP001516400"/>
    </source>
</evidence>
<proteinExistence type="predicted"/>
<keyword evidence="2" id="KW-1185">Reference proteome</keyword>
<dbReference type="AlphaFoldDB" id="A0ABD2MI64"/>
<gene>
    <name evidence="1" type="ORF">HHI36_010272</name>
</gene>
<organism evidence="1 2">
    <name type="scientific">Cryptolaemus montrouzieri</name>
    <dbReference type="NCBI Taxonomy" id="559131"/>
    <lineage>
        <taxon>Eukaryota</taxon>
        <taxon>Metazoa</taxon>
        <taxon>Ecdysozoa</taxon>
        <taxon>Arthropoda</taxon>
        <taxon>Hexapoda</taxon>
        <taxon>Insecta</taxon>
        <taxon>Pterygota</taxon>
        <taxon>Neoptera</taxon>
        <taxon>Endopterygota</taxon>
        <taxon>Coleoptera</taxon>
        <taxon>Polyphaga</taxon>
        <taxon>Cucujiformia</taxon>
        <taxon>Coccinelloidea</taxon>
        <taxon>Coccinellidae</taxon>
        <taxon>Scymninae</taxon>
        <taxon>Scymnini</taxon>
        <taxon>Cryptolaemus</taxon>
    </lineage>
</organism>
<dbReference type="Proteomes" id="UP001516400">
    <property type="component" value="Unassembled WGS sequence"/>
</dbReference>
<protein>
    <submittedName>
        <fullName evidence="1">Uncharacterized protein</fullName>
    </submittedName>
</protein>
<dbReference type="Gene3D" id="3.90.190.10">
    <property type="entry name" value="Protein tyrosine phosphatase superfamily"/>
    <property type="match status" value="1"/>
</dbReference>
<accession>A0ABD2MI64</accession>
<evidence type="ECO:0000313" key="1">
    <source>
        <dbReference type="EMBL" id="KAL3266086.1"/>
    </source>
</evidence>
<dbReference type="PANTHER" id="PTHR45734">
    <property type="entry name" value="TENSIN"/>
    <property type="match status" value="1"/>
</dbReference>
<sequence>MNTSTSKRLRNLAPPLENLCCICKVIETWLADEDCIADAHAKGNEVKLGVIVAAYMHYSIICGSAEQGLDRFSMRKFLKENIGSISLPSNKRYVDYFAGLLSHNIRINKALLYLIHVTVLGTPAFEQGGCKAFLKLYQGQCPVFIPGIY</sequence>
<comment type="caution">
    <text evidence="1">The sequence shown here is derived from an EMBL/GenBank/DDBJ whole genome shotgun (WGS) entry which is preliminary data.</text>
</comment>
<dbReference type="Gene3D" id="2.60.40.1110">
    <property type="match status" value="1"/>
</dbReference>
<dbReference type="PANTHER" id="PTHR45734:SF10">
    <property type="entry name" value="BLISTERY, ISOFORM A"/>
    <property type="match status" value="1"/>
</dbReference>
<name>A0ABD2MI64_9CUCU</name>
<dbReference type="EMBL" id="JABFTP020000001">
    <property type="protein sequence ID" value="KAL3266086.1"/>
    <property type="molecule type" value="Genomic_DNA"/>
</dbReference>